<accession>A0ABR1IXK9</accession>
<reference evidence="2 3" key="1">
    <citation type="submission" date="2024-01" db="EMBL/GenBank/DDBJ databases">
        <title>A draft genome for the cacao thread blight pathogen Marasmiellus scandens.</title>
        <authorList>
            <person name="Baruah I.K."/>
            <person name="Leung J."/>
            <person name="Bukari Y."/>
            <person name="Amoako-Attah I."/>
            <person name="Meinhardt L.W."/>
            <person name="Bailey B.A."/>
            <person name="Cohen S.P."/>
        </authorList>
    </citation>
    <scope>NUCLEOTIDE SEQUENCE [LARGE SCALE GENOMIC DNA]</scope>
    <source>
        <strain evidence="2 3">GH-19</strain>
    </source>
</reference>
<keyword evidence="3" id="KW-1185">Reference proteome</keyword>
<evidence type="ECO:0000313" key="3">
    <source>
        <dbReference type="Proteomes" id="UP001498398"/>
    </source>
</evidence>
<dbReference type="EMBL" id="JBANRG010000053">
    <property type="protein sequence ID" value="KAK7443778.1"/>
    <property type="molecule type" value="Genomic_DNA"/>
</dbReference>
<protein>
    <submittedName>
        <fullName evidence="2">Uncharacterized protein</fullName>
    </submittedName>
</protein>
<proteinExistence type="predicted"/>
<feature type="compositionally biased region" description="Basic and acidic residues" evidence="1">
    <location>
        <begin position="24"/>
        <end position="44"/>
    </location>
</feature>
<name>A0ABR1IXK9_9AGAR</name>
<gene>
    <name evidence="2" type="ORF">VKT23_015560</name>
</gene>
<organism evidence="2 3">
    <name type="scientific">Marasmiellus scandens</name>
    <dbReference type="NCBI Taxonomy" id="2682957"/>
    <lineage>
        <taxon>Eukaryota</taxon>
        <taxon>Fungi</taxon>
        <taxon>Dikarya</taxon>
        <taxon>Basidiomycota</taxon>
        <taxon>Agaricomycotina</taxon>
        <taxon>Agaricomycetes</taxon>
        <taxon>Agaricomycetidae</taxon>
        <taxon>Agaricales</taxon>
        <taxon>Marasmiineae</taxon>
        <taxon>Omphalotaceae</taxon>
        <taxon>Marasmiellus</taxon>
    </lineage>
</organism>
<feature type="region of interest" description="Disordered" evidence="1">
    <location>
        <begin position="24"/>
        <end position="46"/>
    </location>
</feature>
<evidence type="ECO:0000256" key="1">
    <source>
        <dbReference type="SAM" id="MobiDB-lite"/>
    </source>
</evidence>
<sequence>MTTNIGQSAVSNARQGSKDALEKIRKLINESEKPGKQDSKEKSNQRSRKILDALQEGVKYAAIIAEANDIAKGVVGIFASVLEREVKRRKNDEEIVVVYYALASAMFCIRHIEKARITEESLKQELESHFEDMKSLITKFGKEKNQSPSATAVTFPRSKPPCIGGFQRKFCRVGKSKTYKIDTCKTYYPCDSTHEPYGK</sequence>
<comment type="caution">
    <text evidence="2">The sequence shown here is derived from an EMBL/GenBank/DDBJ whole genome shotgun (WGS) entry which is preliminary data.</text>
</comment>
<dbReference type="Proteomes" id="UP001498398">
    <property type="component" value="Unassembled WGS sequence"/>
</dbReference>
<evidence type="ECO:0000313" key="2">
    <source>
        <dbReference type="EMBL" id="KAK7443778.1"/>
    </source>
</evidence>